<accession>A0A1X7SGT6</accession>
<dbReference type="InParanoid" id="A0A1X7SGT6"/>
<organism evidence="1">
    <name type="scientific">Amphimedon queenslandica</name>
    <name type="common">Sponge</name>
    <dbReference type="NCBI Taxonomy" id="400682"/>
    <lineage>
        <taxon>Eukaryota</taxon>
        <taxon>Metazoa</taxon>
        <taxon>Porifera</taxon>
        <taxon>Demospongiae</taxon>
        <taxon>Heteroscleromorpha</taxon>
        <taxon>Haplosclerida</taxon>
        <taxon>Niphatidae</taxon>
        <taxon>Amphimedon</taxon>
    </lineage>
</organism>
<dbReference type="EnsemblMetazoa" id="Aqu2.1.01305_001">
    <property type="protein sequence ID" value="Aqu2.1.01305_001"/>
    <property type="gene ID" value="Aqu2.1.01305"/>
</dbReference>
<sequence>MFTINKIKLGVGEELIYVAAYLMNSRFIPDPSSVPSPFQREREPLMHKLVALTKAKDRLVLIQWRVIL</sequence>
<reference evidence="1" key="1">
    <citation type="submission" date="2017-05" db="UniProtKB">
        <authorList>
            <consortium name="EnsemblMetazoa"/>
        </authorList>
    </citation>
    <scope>IDENTIFICATION</scope>
</reference>
<dbReference type="AlphaFoldDB" id="A0A1X7SGT6"/>
<protein>
    <submittedName>
        <fullName evidence="1">Uncharacterized protein</fullName>
    </submittedName>
</protein>
<evidence type="ECO:0000313" key="1">
    <source>
        <dbReference type="EnsemblMetazoa" id="Aqu2.1.01305_001"/>
    </source>
</evidence>
<name>A0A1X7SGT6_AMPQE</name>
<proteinExistence type="predicted"/>